<dbReference type="EMBL" id="CP001798">
    <property type="protein sequence ID" value="ADE15042.1"/>
    <property type="molecule type" value="Genomic_DNA"/>
</dbReference>
<gene>
    <name evidence="1" type="ordered locus">Nhal_1934</name>
</gene>
<dbReference type="HOGENOM" id="CLU_3397582_0_0_6"/>
<evidence type="ECO:0000313" key="1">
    <source>
        <dbReference type="EMBL" id="ADE15042.1"/>
    </source>
</evidence>
<dbReference type="KEGG" id="nhl:Nhal_1934"/>
<accession>D5C3S0</accession>
<proteinExistence type="predicted"/>
<sequence length="31" mass="3790">MEPKQDNMPEFRAETVKRVLNRGYLKQERLL</sequence>
<protein>
    <submittedName>
        <fullName evidence="1">Uncharacterized protein</fullName>
    </submittedName>
</protein>
<name>D5C3S0_NITHN</name>
<reference evidence="2" key="1">
    <citation type="submission" date="2010-04" db="EMBL/GenBank/DDBJ databases">
        <title>Complete genome sequence of Nitrosococcus halophilus Nc4, a salt-adapted, aerobic obligate ammonia-oxidizing sulfur purple bacterium.</title>
        <authorList>
            <consortium name="US DOE Joint Genome Institute"/>
            <person name="Campbell M.A."/>
            <person name="Malfatti S.A."/>
            <person name="Chain P.S.G."/>
            <person name="Heidelberg J.F."/>
            <person name="Ward B.B."/>
            <person name="Klotz M.G."/>
        </authorList>
    </citation>
    <scope>NUCLEOTIDE SEQUENCE [LARGE SCALE GENOMIC DNA]</scope>
    <source>
        <strain evidence="2">Nc4</strain>
    </source>
</reference>
<dbReference type="AlphaFoldDB" id="D5C3S0"/>
<evidence type="ECO:0000313" key="2">
    <source>
        <dbReference type="Proteomes" id="UP000001844"/>
    </source>
</evidence>
<dbReference type="Proteomes" id="UP000001844">
    <property type="component" value="Chromosome"/>
</dbReference>
<organism evidence="1 2">
    <name type="scientific">Nitrosococcus halophilus (strain Nc4)</name>
    <dbReference type="NCBI Taxonomy" id="472759"/>
    <lineage>
        <taxon>Bacteria</taxon>
        <taxon>Pseudomonadati</taxon>
        <taxon>Pseudomonadota</taxon>
        <taxon>Gammaproteobacteria</taxon>
        <taxon>Chromatiales</taxon>
        <taxon>Chromatiaceae</taxon>
        <taxon>Nitrosococcus</taxon>
    </lineage>
</organism>
<keyword evidence="2" id="KW-1185">Reference proteome</keyword>